<dbReference type="PANTHER" id="PTHR21503">
    <property type="entry name" value="F-BOX-CONTAINING HYPOTHETICAL PROTEIN C.ELEGANS"/>
    <property type="match status" value="1"/>
</dbReference>
<evidence type="ECO:0000259" key="1">
    <source>
        <dbReference type="PROSITE" id="PS50181"/>
    </source>
</evidence>
<dbReference type="HOGENOM" id="CLU_028840_6_0_1"/>
<protein>
    <recommendedName>
        <fullName evidence="1">F-box domain-containing protein</fullName>
    </recommendedName>
</protein>
<dbReference type="PROSITE" id="PS50181">
    <property type="entry name" value="FBOX"/>
    <property type="match status" value="1"/>
</dbReference>
<sequence>MSSPFRLLRIPRLVLFDKSLITPCRFASSIPHSSLSMPPFPLLRLPRVVLCDVFKSLSIEEKIKLSLCSKKVSIQINNARLYSQKVIVVLDCSSYKIRVHSENIKDTFDIFNFYNGGTINNPYIHQYQIEGHTVPVFSFSEGITIFWKNYREGYLSVIRYLLKIFQCKFSIGNNFDSDLYKTTSSALFDRQVEFKTLAIRPNGSKDENLLWNQISSNLGLVEDLRILSVNKPDVTPVFTSWPQKINIGSAAWFTLKSLLACPCTSIFLEGSHFENNDLEVILRKWKTGGFPNLEYLFVNSQGITNYGTTILEMRLLELRGKEIQTDDGLKKATIDTGHCRIEMSVTPSEQT</sequence>
<evidence type="ECO:0000313" key="3">
    <source>
        <dbReference type="Proteomes" id="UP000008281"/>
    </source>
</evidence>
<dbReference type="AlphaFoldDB" id="E3N3G2"/>
<dbReference type="InterPro" id="IPR012885">
    <property type="entry name" value="F-box_Sdz-33"/>
</dbReference>
<gene>
    <name evidence="2" type="ORF">CRE_22026</name>
</gene>
<organism evidence="3">
    <name type="scientific">Caenorhabditis remanei</name>
    <name type="common">Caenorhabditis vulgaris</name>
    <dbReference type="NCBI Taxonomy" id="31234"/>
    <lineage>
        <taxon>Eukaryota</taxon>
        <taxon>Metazoa</taxon>
        <taxon>Ecdysozoa</taxon>
        <taxon>Nematoda</taxon>
        <taxon>Chromadorea</taxon>
        <taxon>Rhabditida</taxon>
        <taxon>Rhabditina</taxon>
        <taxon>Rhabditomorpha</taxon>
        <taxon>Rhabditoidea</taxon>
        <taxon>Rhabditidae</taxon>
        <taxon>Peloderinae</taxon>
        <taxon>Caenorhabditis</taxon>
    </lineage>
</organism>
<dbReference type="InterPro" id="IPR001810">
    <property type="entry name" value="F-box_dom"/>
</dbReference>
<keyword evidence="3" id="KW-1185">Reference proteome</keyword>
<evidence type="ECO:0000313" key="2">
    <source>
        <dbReference type="EMBL" id="EFO84997.1"/>
    </source>
</evidence>
<name>E3N3G2_CAERE</name>
<feature type="domain" description="F-box" evidence="1">
    <location>
        <begin position="39"/>
        <end position="85"/>
    </location>
</feature>
<dbReference type="Pfam" id="PF00646">
    <property type="entry name" value="F-box"/>
    <property type="match status" value="1"/>
</dbReference>
<proteinExistence type="predicted"/>
<dbReference type="InParanoid" id="E3N3G2"/>
<reference evidence="2" key="1">
    <citation type="submission" date="2007-07" db="EMBL/GenBank/DDBJ databases">
        <title>PCAP assembly of the Caenorhabditis remanei genome.</title>
        <authorList>
            <consortium name="The Caenorhabditis remanei Sequencing Consortium"/>
            <person name="Wilson R.K."/>
        </authorList>
    </citation>
    <scope>NUCLEOTIDE SEQUENCE [LARGE SCALE GENOMIC DNA]</scope>
    <source>
        <strain evidence="2">PB4641</strain>
    </source>
</reference>
<dbReference type="EMBL" id="DS268519">
    <property type="protein sequence ID" value="EFO84997.1"/>
    <property type="molecule type" value="Genomic_DNA"/>
</dbReference>
<dbReference type="Pfam" id="PF07735">
    <property type="entry name" value="FBA_2"/>
    <property type="match status" value="1"/>
</dbReference>
<accession>E3N3G2</accession>
<dbReference type="Proteomes" id="UP000008281">
    <property type="component" value="Unassembled WGS sequence"/>
</dbReference>
<dbReference type="PANTHER" id="PTHR21503:SF52">
    <property type="entry name" value="F-BOX DOMAIN-CONTAINING PROTEIN"/>
    <property type="match status" value="1"/>
</dbReference>